<dbReference type="PROSITE" id="PS50076">
    <property type="entry name" value="DNAJ_2"/>
    <property type="match status" value="1"/>
</dbReference>
<keyword evidence="10" id="KW-1185">Reference proteome</keyword>
<dbReference type="SMART" id="SM00271">
    <property type="entry name" value="DnaJ"/>
    <property type="match status" value="1"/>
</dbReference>
<dbReference type="eggNOG" id="KOG0715">
    <property type="taxonomic scope" value="Eukaryota"/>
</dbReference>
<evidence type="ECO:0000256" key="6">
    <source>
        <dbReference type="ARBA" id="ARBA00023004"/>
    </source>
</evidence>
<dbReference type="CDD" id="cd06257">
    <property type="entry name" value="DnaJ"/>
    <property type="match status" value="1"/>
</dbReference>
<dbReference type="FunCoup" id="S8E6H0">
    <property type="interactions" value="150"/>
</dbReference>
<accession>S8E6H0</accession>
<dbReference type="InterPro" id="IPR036671">
    <property type="entry name" value="DPH_MB_sf"/>
</dbReference>
<sequence>DYYAILSVSPAASAAELKQAYHQALLRHHPDKRRSPHTSATEDVNVALIQQAYHVLSSPASRAAYDASRAEAQAKGGPRPAQVVSLEEFAESGDDAEQMMWTHPCRCGGTYVVREEQLEDGQHLIGCNSCSEVVWIGYEVAGEVEENKDT</sequence>
<dbReference type="PANTHER" id="PTHR45255">
    <property type="entry name" value="DNAJ HOMOLOG SUBFAMILY C MEMBER 24"/>
    <property type="match status" value="1"/>
</dbReference>
<proteinExistence type="inferred from homology"/>
<evidence type="ECO:0000256" key="3">
    <source>
        <dbReference type="ARBA" id="ARBA00021797"/>
    </source>
</evidence>
<dbReference type="AlphaFoldDB" id="S8E6H0"/>
<dbReference type="InParanoid" id="S8E6H0"/>
<dbReference type="GO" id="GO:0001671">
    <property type="term" value="F:ATPase activator activity"/>
    <property type="evidence" value="ECO:0007669"/>
    <property type="project" value="TreeGrafter"/>
</dbReference>
<evidence type="ECO:0000313" key="10">
    <source>
        <dbReference type="Proteomes" id="UP000015241"/>
    </source>
</evidence>
<organism evidence="9 10">
    <name type="scientific">Fomitopsis schrenkii</name>
    <name type="common">Brown rot fungus</name>
    <dbReference type="NCBI Taxonomy" id="2126942"/>
    <lineage>
        <taxon>Eukaryota</taxon>
        <taxon>Fungi</taxon>
        <taxon>Dikarya</taxon>
        <taxon>Basidiomycota</taxon>
        <taxon>Agaricomycotina</taxon>
        <taxon>Agaricomycetes</taxon>
        <taxon>Polyporales</taxon>
        <taxon>Fomitopsis</taxon>
    </lineage>
</organism>
<dbReference type="Pfam" id="PF00226">
    <property type="entry name" value="DnaJ"/>
    <property type="match status" value="1"/>
</dbReference>
<protein>
    <recommendedName>
        <fullName evidence="3">Diphthamide biosynthesis protein 4</fullName>
    </recommendedName>
</protein>
<dbReference type="SUPFAM" id="SSF144217">
    <property type="entry name" value="CSL zinc finger"/>
    <property type="match status" value="1"/>
</dbReference>
<evidence type="ECO:0000256" key="1">
    <source>
        <dbReference type="ARBA" id="ARBA00003474"/>
    </source>
</evidence>
<reference evidence="9 10" key="1">
    <citation type="journal article" date="2012" name="Science">
        <title>The Paleozoic origin of enzymatic lignin decomposition reconstructed from 31 fungal genomes.</title>
        <authorList>
            <person name="Floudas D."/>
            <person name="Binder M."/>
            <person name="Riley R."/>
            <person name="Barry K."/>
            <person name="Blanchette R.A."/>
            <person name="Henrissat B."/>
            <person name="Martinez A.T."/>
            <person name="Otillar R."/>
            <person name="Spatafora J.W."/>
            <person name="Yadav J.S."/>
            <person name="Aerts A."/>
            <person name="Benoit I."/>
            <person name="Boyd A."/>
            <person name="Carlson A."/>
            <person name="Copeland A."/>
            <person name="Coutinho P.M."/>
            <person name="de Vries R.P."/>
            <person name="Ferreira P."/>
            <person name="Findley K."/>
            <person name="Foster B."/>
            <person name="Gaskell J."/>
            <person name="Glotzer D."/>
            <person name="Gorecki P."/>
            <person name="Heitman J."/>
            <person name="Hesse C."/>
            <person name="Hori C."/>
            <person name="Igarashi K."/>
            <person name="Jurgens J.A."/>
            <person name="Kallen N."/>
            <person name="Kersten P."/>
            <person name="Kohler A."/>
            <person name="Kuees U."/>
            <person name="Kumar T.K.A."/>
            <person name="Kuo A."/>
            <person name="LaButti K."/>
            <person name="Larrondo L.F."/>
            <person name="Lindquist E."/>
            <person name="Ling A."/>
            <person name="Lombard V."/>
            <person name="Lucas S."/>
            <person name="Lundell T."/>
            <person name="Martin R."/>
            <person name="McLaughlin D.J."/>
            <person name="Morgenstern I."/>
            <person name="Morin E."/>
            <person name="Murat C."/>
            <person name="Nagy L.G."/>
            <person name="Nolan M."/>
            <person name="Ohm R.A."/>
            <person name="Patyshakuliyeva A."/>
            <person name="Rokas A."/>
            <person name="Ruiz-Duenas F.J."/>
            <person name="Sabat G."/>
            <person name="Salamov A."/>
            <person name="Samejima M."/>
            <person name="Schmutz J."/>
            <person name="Slot J.C."/>
            <person name="St John F."/>
            <person name="Stenlid J."/>
            <person name="Sun H."/>
            <person name="Sun S."/>
            <person name="Syed K."/>
            <person name="Tsang A."/>
            <person name="Wiebenga A."/>
            <person name="Young D."/>
            <person name="Pisabarro A."/>
            <person name="Eastwood D.C."/>
            <person name="Martin F."/>
            <person name="Cullen D."/>
            <person name="Grigoriev I.V."/>
            <person name="Hibbett D.S."/>
        </authorList>
    </citation>
    <scope>NUCLEOTIDE SEQUENCE</scope>
    <source>
        <strain evidence="10">FP-58527</strain>
    </source>
</reference>
<keyword evidence="5" id="KW-0862">Zinc</keyword>
<dbReference type="InterPro" id="IPR007872">
    <property type="entry name" value="DPH_MB_dom"/>
</dbReference>
<evidence type="ECO:0000259" key="7">
    <source>
        <dbReference type="PROSITE" id="PS50076"/>
    </source>
</evidence>
<keyword evidence="6" id="KW-0408">Iron</keyword>
<dbReference type="UniPathway" id="UPA00559"/>
<dbReference type="HOGENOM" id="CLU_017633_7_1_1"/>
<dbReference type="EMBL" id="KE504147">
    <property type="protein sequence ID" value="EPT00652.1"/>
    <property type="molecule type" value="Genomic_DNA"/>
</dbReference>
<dbReference type="PANTHER" id="PTHR45255:SF1">
    <property type="entry name" value="DNAJ HOMOLOG SUBFAMILY C MEMBER 24"/>
    <property type="match status" value="1"/>
</dbReference>
<feature type="domain" description="DPH-type MB" evidence="8">
    <location>
        <begin position="80"/>
        <end position="139"/>
    </location>
</feature>
<dbReference type="Proteomes" id="UP000015241">
    <property type="component" value="Unassembled WGS sequence"/>
</dbReference>
<evidence type="ECO:0000256" key="5">
    <source>
        <dbReference type="ARBA" id="ARBA00022833"/>
    </source>
</evidence>
<dbReference type="STRING" id="743788.S8E6H0"/>
<feature type="domain" description="J" evidence="7">
    <location>
        <begin position="1"/>
        <end position="69"/>
    </location>
</feature>
<evidence type="ECO:0000256" key="4">
    <source>
        <dbReference type="ARBA" id="ARBA00022723"/>
    </source>
</evidence>
<dbReference type="PRINTS" id="PR00625">
    <property type="entry name" value="JDOMAIN"/>
</dbReference>
<dbReference type="Gene3D" id="3.10.660.10">
    <property type="entry name" value="DPH Zinc finger"/>
    <property type="match status" value="1"/>
</dbReference>
<gene>
    <name evidence="9" type="ORF">FOMPIDRAFT_1122041</name>
</gene>
<dbReference type="InterPro" id="IPR036869">
    <property type="entry name" value="J_dom_sf"/>
</dbReference>
<evidence type="ECO:0000256" key="2">
    <source>
        <dbReference type="ARBA" id="ARBA00006169"/>
    </source>
</evidence>
<dbReference type="Pfam" id="PF05207">
    <property type="entry name" value="Zn_ribbon_CSL"/>
    <property type="match status" value="1"/>
</dbReference>
<dbReference type="GO" id="GO:0008198">
    <property type="term" value="F:ferrous iron binding"/>
    <property type="evidence" value="ECO:0007669"/>
    <property type="project" value="TreeGrafter"/>
</dbReference>
<comment type="similarity">
    <text evidence="2">Belongs to the DPH4 family.</text>
</comment>
<dbReference type="GO" id="GO:0017183">
    <property type="term" value="P:protein histidyl modification to diphthamide"/>
    <property type="evidence" value="ECO:0007669"/>
    <property type="project" value="UniProtKB-UniPathway"/>
</dbReference>
<dbReference type="SUPFAM" id="SSF46565">
    <property type="entry name" value="Chaperone J-domain"/>
    <property type="match status" value="1"/>
</dbReference>
<feature type="non-terminal residue" evidence="9">
    <location>
        <position position="1"/>
    </location>
</feature>
<keyword evidence="4" id="KW-0479">Metal-binding</keyword>
<dbReference type="PROSITE" id="PS51074">
    <property type="entry name" value="DPH_MB"/>
    <property type="match status" value="1"/>
</dbReference>
<dbReference type="InterPro" id="IPR001623">
    <property type="entry name" value="DnaJ_domain"/>
</dbReference>
<evidence type="ECO:0000313" key="9">
    <source>
        <dbReference type="EMBL" id="EPT00652.1"/>
    </source>
</evidence>
<evidence type="ECO:0000259" key="8">
    <source>
        <dbReference type="PROSITE" id="PS51074"/>
    </source>
</evidence>
<name>S8E6H0_FOMSC</name>
<comment type="function">
    <text evidence="1">Required for the first step of diphthamide biosynthesis, the transfer of 3-amino-3-carboxypropyl from S-adenosyl-L-methionine to a histidine residue. Diphthamide is a post-translational modification of histidine which occurs in elongation factor 2.</text>
</comment>
<dbReference type="OrthoDB" id="445556at2759"/>
<dbReference type="Gene3D" id="1.10.287.110">
    <property type="entry name" value="DnaJ domain"/>
    <property type="match status" value="1"/>
</dbReference>